<evidence type="ECO:0000256" key="8">
    <source>
        <dbReference type="ARBA" id="ARBA00022927"/>
    </source>
</evidence>
<dbReference type="InterPro" id="IPR006136">
    <property type="entry name" value="FlhB"/>
</dbReference>
<dbReference type="InterPro" id="IPR029025">
    <property type="entry name" value="T3SS_substrate_exporter_C"/>
</dbReference>
<feature type="region of interest" description="Disordered" evidence="14">
    <location>
        <begin position="1"/>
        <end position="26"/>
    </location>
</feature>
<evidence type="ECO:0000256" key="9">
    <source>
        <dbReference type="ARBA" id="ARBA00022989"/>
    </source>
</evidence>
<keyword evidence="4 13" id="KW-0813">Transport</keyword>
<gene>
    <name evidence="13 15" type="primary">flhB</name>
    <name evidence="15" type="ORF">U0C82_07130</name>
</gene>
<evidence type="ECO:0000313" key="15">
    <source>
        <dbReference type="EMBL" id="MDY8108916.1"/>
    </source>
</evidence>
<feature type="compositionally biased region" description="Basic and acidic residues" evidence="14">
    <location>
        <begin position="1"/>
        <end position="24"/>
    </location>
</feature>
<evidence type="ECO:0000256" key="11">
    <source>
        <dbReference type="ARBA" id="ARBA00023225"/>
    </source>
</evidence>
<dbReference type="PANTHER" id="PTHR30531">
    <property type="entry name" value="FLAGELLAR BIOSYNTHETIC PROTEIN FLHB"/>
    <property type="match status" value="1"/>
</dbReference>
<keyword evidence="6 13" id="KW-0812">Transmembrane</keyword>
<evidence type="ECO:0000256" key="3">
    <source>
        <dbReference type="ARBA" id="ARBA00021622"/>
    </source>
</evidence>
<dbReference type="Proteomes" id="UP001294412">
    <property type="component" value="Unassembled WGS sequence"/>
</dbReference>
<dbReference type="InterPro" id="IPR006135">
    <property type="entry name" value="T3SS_substrate_exporter"/>
</dbReference>
<dbReference type="RefSeq" id="WP_322186380.1">
    <property type="nucleotide sequence ID" value="NZ_JAXLPB010000002.1"/>
</dbReference>
<dbReference type="PANTHER" id="PTHR30531:SF12">
    <property type="entry name" value="FLAGELLAR BIOSYNTHETIC PROTEIN FLHB"/>
    <property type="match status" value="1"/>
</dbReference>
<evidence type="ECO:0000256" key="5">
    <source>
        <dbReference type="ARBA" id="ARBA00022475"/>
    </source>
</evidence>
<comment type="similarity">
    <text evidence="2 13">Belongs to the type III secretion exporter family.</text>
</comment>
<keyword evidence="11 13" id="KW-1006">Bacterial flagellum protein export</keyword>
<dbReference type="PRINTS" id="PR00950">
    <property type="entry name" value="TYPE3IMSPROT"/>
</dbReference>
<evidence type="ECO:0000256" key="1">
    <source>
        <dbReference type="ARBA" id="ARBA00004651"/>
    </source>
</evidence>
<dbReference type="Pfam" id="PF01312">
    <property type="entry name" value="Bac_export_2"/>
    <property type="match status" value="1"/>
</dbReference>
<evidence type="ECO:0000256" key="7">
    <source>
        <dbReference type="ARBA" id="ARBA00022795"/>
    </source>
</evidence>
<feature type="transmembrane region" description="Helical" evidence="13">
    <location>
        <begin position="92"/>
        <end position="112"/>
    </location>
</feature>
<dbReference type="EMBL" id="JAXLPB010000002">
    <property type="protein sequence ID" value="MDY8108916.1"/>
    <property type="molecule type" value="Genomic_DNA"/>
</dbReference>
<accession>A0ABU5I0J4</accession>
<keyword evidence="15" id="KW-0969">Cilium</keyword>
<keyword evidence="5 13" id="KW-1003">Cell membrane</keyword>
<evidence type="ECO:0000256" key="2">
    <source>
        <dbReference type="ARBA" id="ARBA00010690"/>
    </source>
</evidence>
<comment type="caution">
    <text evidence="13">Lacks conserved residue(s) required for the propagation of feature annotation.</text>
</comment>
<evidence type="ECO:0000256" key="10">
    <source>
        <dbReference type="ARBA" id="ARBA00023136"/>
    </source>
</evidence>
<organism evidence="15 16">
    <name type="scientific">Fulvimarina uroteuthidis</name>
    <dbReference type="NCBI Taxonomy" id="3098149"/>
    <lineage>
        <taxon>Bacteria</taxon>
        <taxon>Pseudomonadati</taxon>
        <taxon>Pseudomonadota</taxon>
        <taxon>Alphaproteobacteria</taxon>
        <taxon>Hyphomicrobiales</taxon>
        <taxon>Aurantimonadaceae</taxon>
        <taxon>Fulvimarina</taxon>
    </lineage>
</organism>
<keyword evidence="9 13" id="KW-1133">Transmembrane helix</keyword>
<keyword evidence="7 13" id="KW-1005">Bacterial flagellum biogenesis</keyword>
<feature type="transmembrane region" description="Helical" evidence="13">
    <location>
        <begin position="191"/>
        <end position="213"/>
    </location>
</feature>
<evidence type="ECO:0000256" key="4">
    <source>
        <dbReference type="ARBA" id="ARBA00022448"/>
    </source>
</evidence>
<keyword evidence="15" id="KW-0282">Flagellum</keyword>
<comment type="subcellular location">
    <subcellularLocation>
        <location evidence="1">Cell membrane</location>
        <topology evidence="1">Multi-pass membrane protein</topology>
    </subcellularLocation>
</comment>
<dbReference type="SUPFAM" id="SSF160544">
    <property type="entry name" value="EscU C-terminal domain-like"/>
    <property type="match status" value="1"/>
</dbReference>
<protein>
    <recommendedName>
        <fullName evidence="3 13">Flagellar biosynthetic protein FlhB</fullName>
    </recommendedName>
</protein>
<keyword evidence="8 13" id="KW-0653">Protein transport</keyword>
<keyword evidence="15" id="KW-0966">Cell projection</keyword>
<name>A0ABU5I0J4_9HYPH</name>
<feature type="transmembrane region" description="Helical" evidence="13">
    <location>
        <begin position="152"/>
        <end position="171"/>
    </location>
</feature>
<dbReference type="Gene3D" id="6.10.250.2080">
    <property type="match status" value="1"/>
</dbReference>
<evidence type="ECO:0000256" key="6">
    <source>
        <dbReference type="ARBA" id="ARBA00022692"/>
    </source>
</evidence>
<comment type="function">
    <text evidence="12 13">Required for formation of the rod structure in the basal body of the flagellar apparatus. Together with FliI and FliH, may constitute the export apparatus of flagellin.</text>
</comment>
<reference evidence="15 16" key="1">
    <citation type="submission" date="2023-12" db="EMBL/GenBank/DDBJ databases">
        <title>Description of Novel Strain Fulvimarina sp. 2208YS6-2-32 isolated from Uroteuthis (Photololigo) edulis.</title>
        <authorList>
            <person name="Park J.-S."/>
        </authorList>
    </citation>
    <scope>NUCLEOTIDE SEQUENCE [LARGE SCALE GENOMIC DNA]</scope>
    <source>
        <strain evidence="15 16">2208YS6-2-32</strain>
    </source>
</reference>
<proteinExistence type="inferred from homology"/>
<keyword evidence="16" id="KW-1185">Reference proteome</keyword>
<evidence type="ECO:0000256" key="14">
    <source>
        <dbReference type="SAM" id="MobiDB-lite"/>
    </source>
</evidence>
<evidence type="ECO:0000256" key="12">
    <source>
        <dbReference type="ARBA" id="ARBA00025078"/>
    </source>
</evidence>
<sequence>MAESEDRSQKTEQPTEKKIRDTVEKGNLPTSREAPVLASFLAISAFLALQARESGQRLLATLQTTFDNPLQWELETSRDALHVLRMLSTESALFLLPAAAFLCLGGVLASVLQNPPQINIERIRPKASNISLGAGFTRIFGPRGLTEFAKSVFKFIMIGAVVGTLLVSNAGTMIKTMLADPVQVPELVLDLAMKLLSGVSIATIVLVAADIAMSRIHWRRDLMMSKQDIKDENKQSEGDPMVKQRQRQIARERSRTRMMAAVPGATLVIANPTHYAIALRYSREEGGAPMVVAKGTDLVALKIREIAEEKEIPVIEDKLLARSMYDHVQIDQMIPPEFFKAVAEIIYYLHTREGSKVSVATA</sequence>
<dbReference type="Gene3D" id="3.40.1690.10">
    <property type="entry name" value="secretion proteins EscU"/>
    <property type="match status" value="1"/>
</dbReference>
<comment type="caution">
    <text evidence="15">The sequence shown here is derived from an EMBL/GenBank/DDBJ whole genome shotgun (WGS) entry which is preliminary data.</text>
</comment>
<dbReference type="NCBIfam" id="TIGR00328">
    <property type="entry name" value="flhB"/>
    <property type="match status" value="1"/>
</dbReference>
<keyword evidence="10 13" id="KW-0472">Membrane</keyword>
<evidence type="ECO:0000256" key="13">
    <source>
        <dbReference type="RuleBase" id="RU364091"/>
    </source>
</evidence>
<evidence type="ECO:0000313" key="16">
    <source>
        <dbReference type="Proteomes" id="UP001294412"/>
    </source>
</evidence>